<dbReference type="STRING" id="623744.A0A553Q3T0"/>
<evidence type="ECO:0000256" key="4">
    <source>
        <dbReference type="SAM" id="Coils"/>
    </source>
</evidence>
<dbReference type="Proteomes" id="UP000316079">
    <property type="component" value="Unassembled WGS sequence"/>
</dbReference>
<name>A0A553Q3T0_9TELE</name>
<dbReference type="GO" id="GO:0005615">
    <property type="term" value="C:extracellular space"/>
    <property type="evidence" value="ECO:0007669"/>
    <property type="project" value="TreeGrafter"/>
</dbReference>
<keyword evidence="4" id="KW-0175">Coiled coil</keyword>
<evidence type="ECO:0000256" key="2">
    <source>
        <dbReference type="ARBA" id="ARBA00022525"/>
    </source>
</evidence>
<feature type="signal peptide" evidence="5">
    <location>
        <begin position="1"/>
        <end position="21"/>
    </location>
</feature>
<evidence type="ECO:0000313" key="8">
    <source>
        <dbReference type="Proteomes" id="UP000316079"/>
    </source>
</evidence>
<keyword evidence="8" id="KW-1185">Reference proteome</keyword>
<reference evidence="7 8" key="1">
    <citation type="journal article" date="2019" name="Sci. Data">
        <title>Hybrid genome assembly and annotation of Danionella translucida.</title>
        <authorList>
            <person name="Kadobianskyi M."/>
            <person name="Schulze L."/>
            <person name="Schuelke M."/>
            <person name="Judkewitz B."/>
        </authorList>
    </citation>
    <scope>NUCLEOTIDE SEQUENCE [LARGE SCALE GENOMIC DNA]</scope>
    <source>
        <strain evidence="7 8">Bolton</strain>
    </source>
</reference>
<sequence length="853" mass="98179">MIASLFCFVLLRAVIVEGALGLWAEGSGSSEECLCEAFLSNNTFPIKDLVLLESKAVEINYKLEMELNKVDAFEVKLQIYVAKIKNLTIIIDLMENNPDSYTEVQLEEVKIKIKQVEALVVDLQASIQASTVVLVTIREEINIMISVLTELEITYDKNLVLVTRREYIVLQQKLEDCERRHDEIFKPNIGVCNHSGIRRLSKPIVSQINADLNAGFKFGGWGRDSKPLLGSENMFWYSGSSDTLVNKITRYSDYYKLITRQSSHSNLLYVDRQYDWRGNGNNYVVRENNFYYQYRSPFAMAKYNMTTSTVQTKVIPTASTQFSYHYSSNQNLDFAADESGLWVTYATDDSKGKLVVGKINEESFEVEEVWQTSVFKPSVGNAFMVCGVLYATRSVDSKTEEIFYMFDTKSAKESYVSIPFEKFQDSYVYLDYNPTDQKLYMFSNGYYAWLPVEDWGSGSVVGSVGDQGHIKLDLSILLSSLSNLTARVESLESGPDKYIKLDFELLRIELREFEILVTQLKNSLNSTSPAFDSLYNEIRNMSIIVDQLESYDRSNLEVIRIEFAKLQRKLEKCQDEQDDLSNAPIGSCKHQGLLRLGKPVVSQINADLNAGFKFGGWGRDSKPLLGSENMFWYSGSSDTLVNKITRYSDYYKLITRQSSHSNLLYVDRQYDWRGNGNNYVVRENNFYYQYRSPFAMAKYNMTTSTVQTKVIPTASTQFSYHYFENQNLDFAADESGLWVIYTTEDSNGTLVIGKINEQSFEVEEVWQTTTYKYSVTNAFMICGVLYATRSVDTQTDEIFYTYNTNTNQEDHVSIRFEKFQDLYVHLDYNPTDQRVYMFNNGYYVYYNVKFKVA</sequence>
<feature type="chain" id="PRO_5022096557" description="Olfactomedin-like domain-containing protein" evidence="5">
    <location>
        <begin position="22"/>
        <end position="853"/>
    </location>
</feature>
<dbReference type="AlphaFoldDB" id="A0A553Q3T0"/>
<accession>A0A553Q3T0</accession>
<dbReference type="OrthoDB" id="8626508at2759"/>
<dbReference type="InterPro" id="IPR003112">
    <property type="entry name" value="Olfac-like_dom"/>
</dbReference>
<keyword evidence="5" id="KW-0732">Signal</keyword>
<comment type="caution">
    <text evidence="3">Lacks conserved residue(s) required for the propagation of feature annotation.</text>
</comment>
<dbReference type="PROSITE" id="PS51132">
    <property type="entry name" value="OLF"/>
    <property type="match status" value="2"/>
</dbReference>
<dbReference type="SMART" id="SM00284">
    <property type="entry name" value="OLF"/>
    <property type="match status" value="2"/>
</dbReference>
<dbReference type="Pfam" id="PF02191">
    <property type="entry name" value="OLF"/>
    <property type="match status" value="2"/>
</dbReference>
<evidence type="ECO:0000259" key="6">
    <source>
        <dbReference type="PROSITE" id="PS51132"/>
    </source>
</evidence>
<feature type="coiled-coil region" evidence="4">
    <location>
        <begin position="556"/>
        <end position="583"/>
    </location>
</feature>
<dbReference type="EMBL" id="SRMA01026399">
    <property type="protein sequence ID" value="TRY84593.1"/>
    <property type="molecule type" value="Genomic_DNA"/>
</dbReference>
<evidence type="ECO:0000256" key="1">
    <source>
        <dbReference type="ARBA" id="ARBA00004613"/>
    </source>
</evidence>
<dbReference type="InterPro" id="IPR050605">
    <property type="entry name" value="Olfactomedin-like_domain"/>
</dbReference>
<evidence type="ECO:0000256" key="3">
    <source>
        <dbReference type="PROSITE-ProRule" id="PRU00446"/>
    </source>
</evidence>
<evidence type="ECO:0000256" key="5">
    <source>
        <dbReference type="SAM" id="SignalP"/>
    </source>
</evidence>
<feature type="domain" description="Olfactomedin-like" evidence="6">
    <location>
        <begin position="587"/>
        <end position="852"/>
    </location>
</feature>
<comment type="subcellular location">
    <subcellularLocation>
        <location evidence="1">Secreted</location>
    </subcellularLocation>
</comment>
<keyword evidence="2" id="KW-0964">Secreted</keyword>
<proteinExistence type="predicted"/>
<feature type="domain" description="Olfactomedin-like" evidence="6">
    <location>
        <begin position="191"/>
        <end position="456"/>
    </location>
</feature>
<protein>
    <recommendedName>
        <fullName evidence="6">Olfactomedin-like domain-containing protein</fullName>
    </recommendedName>
</protein>
<dbReference type="PANTHER" id="PTHR23192">
    <property type="entry name" value="OLFACTOMEDIN-RELATED"/>
    <property type="match status" value="1"/>
</dbReference>
<organism evidence="7 8">
    <name type="scientific">Danionella cerebrum</name>
    <dbReference type="NCBI Taxonomy" id="2873325"/>
    <lineage>
        <taxon>Eukaryota</taxon>
        <taxon>Metazoa</taxon>
        <taxon>Chordata</taxon>
        <taxon>Craniata</taxon>
        <taxon>Vertebrata</taxon>
        <taxon>Euteleostomi</taxon>
        <taxon>Actinopterygii</taxon>
        <taxon>Neopterygii</taxon>
        <taxon>Teleostei</taxon>
        <taxon>Ostariophysi</taxon>
        <taxon>Cypriniformes</taxon>
        <taxon>Danionidae</taxon>
        <taxon>Danioninae</taxon>
        <taxon>Danionella</taxon>
    </lineage>
</organism>
<comment type="caution">
    <text evidence="7">The sequence shown here is derived from an EMBL/GenBank/DDBJ whole genome shotgun (WGS) entry which is preliminary data.</text>
</comment>
<dbReference type="PANTHER" id="PTHR23192:SF7">
    <property type="entry name" value="OLFACTOMEDIN-4"/>
    <property type="match status" value="1"/>
</dbReference>
<gene>
    <name evidence="7" type="ORF">DNTS_001330</name>
</gene>
<dbReference type="GO" id="GO:0007165">
    <property type="term" value="P:signal transduction"/>
    <property type="evidence" value="ECO:0007669"/>
    <property type="project" value="TreeGrafter"/>
</dbReference>
<evidence type="ECO:0000313" key="7">
    <source>
        <dbReference type="EMBL" id="TRY84593.1"/>
    </source>
</evidence>